<keyword evidence="3" id="KW-0813">Transport</keyword>
<reference evidence="10 11" key="1">
    <citation type="submission" date="2020-09" db="EMBL/GenBank/DDBJ databases">
        <title>De no assembly of potato wild relative species, Solanum commersonii.</title>
        <authorList>
            <person name="Cho K."/>
        </authorList>
    </citation>
    <scope>NUCLEOTIDE SEQUENCE [LARGE SCALE GENOMIC DNA]</scope>
    <source>
        <strain evidence="10">LZ3.2</strain>
        <tissue evidence="10">Leaf</tissue>
    </source>
</reference>
<evidence type="ECO:0000256" key="8">
    <source>
        <dbReference type="SAM" id="Phobius"/>
    </source>
</evidence>
<dbReference type="PRINTS" id="PR00171">
    <property type="entry name" value="SUGRTRNSPORT"/>
</dbReference>
<dbReference type="PROSITE" id="PS00216">
    <property type="entry name" value="SUGAR_TRANSPORT_1"/>
    <property type="match status" value="1"/>
</dbReference>
<evidence type="ECO:0000256" key="4">
    <source>
        <dbReference type="ARBA" id="ARBA00022692"/>
    </source>
</evidence>
<dbReference type="GO" id="GO:0022857">
    <property type="term" value="F:transmembrane transporter activity"/>
    <property type="evidence" value="ECO:0007669"/>
    <property type="project" value="InterPro"/>
</dbReference>
<sequence length="187" mass="20267">MILCFPLFHHFQLIMTAVAVVVVDKLGRRPLLLGGVSGIAMSLFLLGSYYTFLGDVPAVAVTALLLYVGCYQLSFGPIGWLMISEIFPLRVRGRGLSITVLVNFGANALVAFAFSPLQNLPALVVELSKSLVSSILELTPRILKDLLGAGTVFFIFGGIAVLSLVFIFFIIPETKGLTLEEIEAKYL</sequence>
<feature type="transmembrane region" description="Helical" evidence="8">
    <location>
        <begin position="146"/>
        <end position="171"/>
    </location>
</feature>
<dbReference type="Pfam" id="PF00083">
    <property type="entry name" value="Sugar_tr"/>
    <property type="match status" value="1"/>
</dbReference>
<dbReference type="PANTHER" id="PTHR48023">
    <property type="entry name" value="D-XYLOSE-PROTON SYMPORTER-LIKE 2"/>
    <property type="match status" value="1"/>
</dbReference>
<dbReference type="Gene3D" id="1.20.1250.20">
    <property type="entry name" value="MFS general substrate transporter like domains"/>
    <property type="match status" value="1"/>
</dbReference>
<dbReference type="AlphaFoldDB" id="A0A9J5ZYL0"/>
<dbReference type="InterPro" id="IPR036259">
    <property type="entry name" value="MFS_trans_sf"/>
</dbReference>
<keyword evidence="11" id="KW-1185">Reference proteome</keyword>
<evidence type="ECO:0000259" key="9">
    <source>
        <dbReference type="PROSITE" id="PS50850"/>
    </source>
</evidence>
<feature type="transmembrane region" description="Helical" evidence="8">
    <location>
        <begin position="95"/>
        <end position="114"/>
    </location>
</feature>
<gene>
    <name evidence="10" type="ORF">H5410_017262</name>
</gene>
<evidence type="ECO:0000256" key="2">
    <source>
        <dbReference type="ARBA" id="ARBA00010992"/>
    </source>
</evidence>
<evidence type="ECO:0000256" key="7">
    <source>
        <dbReference type="ARBA" id="ARBA00044504"/>
    </source>
</evidence>
<comment type="subcellular location">
    <subcellularLocation>
        <location evidence="1">Membrane</location>
        <topology evidence="1">Multi-pass membrane protein</topology>
    </subcellularLocation>
</comment>
<dbReference type="OrthoDB" id="6612291at2759"/>
<feature type="transmembrane region" description="Helical" evidence="8">
    <location>
        <begin position="31"/>
        <end position="52"/>
    </location>
</feature>
<accession>A0A9J5ZYL0</accession>
<dbReference type="GO" id="GO:0016020">
    <property type="term" value="C:membrane"/>
    <property type="evidence" value="ECO:0007669"/>
    <property type="project" value="UniProtKB-SubCell"/>
</dbReference>
<keyword evidence="4 8" id="KW-0812">Transmembrane</keyword>
<comment type="similarity">
    <text evidence="7">Belongs to the major facilitator superfamily. Phosphate:H(+) symporter (TC 2.A.1.9) family.</text>
</comment>
<feature type="transmembrane region" description="Helical" evidence="8">
    <location>
        <begin position="58"/>
        <end position="83"/>
    </location>
</feature>
<protein>
    <recommendedName>
        <fullName evidence="9">Major facilitator superfamily (MFS) profile domain-containing protein</fullName>
    </recommendedName>
</protein>
<proteinExistence type="inferred from homology"/>
<comment type="similarity">
    <text evidence="2">Belongs to the major facilitator superfamily. Sugar transporter (TC 2.A.1.1) family.</text>
</comment>
<keyword evidence="5 8" id="KW-1133">Transmembrane helix</keyword>
<dbReference type="InterPro" id="IPR003663">
    <property type="entry name" value="Sugar/inositol_transpt"/>
</dbReference>
<dbReference type="SUPFAM" id="SSF103473">
    <property type="entry name" value="MFS general substrate transporter"/>
    <property type="match status" value="1"/>
</dbReference>
<evidence type="ECO:0000313" key="10">
    <source>
        <dbReference type="EMBL" id="KAG5617438.1"/>
    </source>
</evidence>
<dbReference type="EMBL" id="JACXVP010000003">
    <property type="protein sequence ID" value="KAG5617438.1"/>
    <property type="molecule type" value="Genomic_DNA"/>
</dbReference>
<dbReference type="PROSITE" id="PS50850">
    <property type="entry name" value="MFS"/>
    <property type="match status" value="1"/>
</dbReference>
<organism evidence="10 11">
    <name type="scientific">Solanum commersonii</name>
    <name type="common">Commerson's wild potato</name>
    <name type="synonym">Commerson's nightshade</name>
    <dbReference type="NCBI Taxonomy" id="4109"/>
    <lineage>
        <taxon>Eukaryota</taxon>
        <taxon>Viridiplantae</taxon>
        <taxon>Streptophyta</taxon>
        <taxon>Embryophyta</taxon>
        <taxon>Tracheophyta</taxon>
        <taxon>Spermatophyta</taxon>
        <taxon>Magnoliopsida</taxon>
        <taxon>eudicotyledons</taxon>
        <taxon>Gunneridae</taxon>
        <taxon>Pentapetalae</taxon>
        <taxon>asterids</taxon>
        <taxon>lamiids</taxon>
        <taxon>Solanales</taxon>
        <taxon>Solanaceae</taxon>
        <taxon>Solanoideae</taxon>
        <taxon>Solaneae</taxon>
        <taxon>Solanum</taxon>
    </lineage>
</organism>
<keyword evidence="6 8" id="KW-0472">Membrane</keyword>
<dbReference type="InterPro" id="IPR005828">
    <property type="entry name" value="MFS_sugar_transport-like"/>
</dbReference>
<feature type="domain" description="Major facilitator superfamily (MFS) profile" evidence="9">
    <location>
        <begin position="1"/>
        <end position="175"/>
    </location>
</feature>
<evidence type="ECO:0000313" key="11">
    <source>
        <dbReference type="Proteomes" id="UP000824120"/>
    </source>
</evidence>
<dbReference type="Proteomes" id="UP000824120">
    <property type="component" value="Chromosome 3"/>
</dbReference>
<dbReference type="GO" id="GO:1904659">
    <property type="term" value="P:D-glucose transmembrane transport"/>
    <property type="evidence" value="ECO:0007669"/>
    <property type="project" value="TreeGrafter"/>
</dbReference>
<dbReference type="InterPro" id="IPR005829">
    <property type="entry name" value="Sugar_transporter_CS"/>
</dbReference>
<comment type="caution">
    <text evidence="10">The sequence shown here is derived from an EMBL/GenBank/DDBJ whole genome shotgun (WGS) entry which is preliminary data.</text>
</comment>
<dbReference type="InterPro" id="IPR050820">
    <property type="entry name" value="MFS_Sugar_Transporter"/>
</dbReference>
<evidence type="ECO:0000256" key="1">
    <source>
        <dbReference type="ARBA" id="ARBA00004141"/>
    </source>
</evidence>
<evidence type="ECO:0000256" key="5">
    <source>
        <dbReference type="ARBA" id="ARBA00022989"/>
    </source>
</evidence>
<dbReference type="PANTHER" id="PTHR48023:SF4">
    <property type="entry name" value="D-XYLOSE-PROTON SYMPORTER-LIKE 2"/>
    <property type="match status" value="1"/>
</dbReference>
<evidence type="ECO:0000256" key="3">
    <source>
        <dbReference type="ARBA" id="ARBA00022448"/>
    </source>
</evidence>
<name>A0A9J5ZYL0_SOLCO</name>
<dbReference type="InterPro" id="IPR020846">
    <property type="entry name" value="MFS_dom"/>
</dbReference>
<feature type="transmembrane region" description="Helical" evidence="8">
    <location>
        <begin position="6"/>
        <end position="24"/>
    </location>
</feature>
<evidence type="ECO:0000256" key="6">
    <source>
        <dbReference type="ARBA" id="ARBA00023136"/>
    </source>
</evidence>